<evidence type="ECO:0000313" key="3">
    <source>
        <dbReference type="Proteomes" id="UP001147830"/>
    </source>
</evidence>
<dbReference type="InterPro" id="IPR003615">
    <property type="entry name" value="HNH_nuc"/>
</dbReference>
<accession>A0A9X3AEY1</accession>
<organism evidence="2 3">
    <name type="scientific">Thalassolituus pacificus</name>
    <dbReference type="NCBI Taxonomy" id="2975440"/>
    <lineage>
        <taxon>Bacteria</taxon>
        <taxon>Pseudomonadati</taxon>
        <taxon>Pseudomonadota</taxon>
        <taxon>Gammaproteobacteria</taxon>
        <taxon>Oceanospirillales</taxon>
        <taxon>Oceanospirillaceae</taxon>
        <taxon>Thalassolituus</taxon>
    </lineage>
</organism>
<dbReference type="EMBL" id="JAOANI010000002">
    <property type="protein sequence ID" value="MCT7357556.1"/>
    <property type="molecule type" value="Genomic_DNA"/>
</dbReference>
<dbReference type="Proteomes" id="UP001147830">
    <property type="component" value="Unassembled WGS sequence"/>
</dbReference>
<evidence type="ECO:0000313" key="2">
    <source>
        <dbReference type="EMBL" id="MCT7357556.1"/>
    </source>
</evidence>
<keyword evidence="3" id="KW-1185">Reference proteome</keyword>
<proteinExistence type="predicted"/>
<dbReference type="GO" id="GO:0003676">
    <property type="term" value="F:nucleic acid binding"/>
    <property type="evidence" value="ECO:0007669"/>
    <property type="project" value="InterPro"/>
</dbReference>
<keyword evidence="2" id="KW-0255">Endonuclease</keyword>
<dbReference type="InterPro" id="IPR002711">
    <property type="entry name" value="HNH"/>
</dbReference>
<reference evidence="2" key="1">
    <citation type="journal article" date="2022" name="Front. Microbiol.">
        <title>Genome-based taxonomic rearrangement of Oceanobacter-related bacteria including the description of Thalassolituus hydrocarbonoclasticus sp. nov. and Thalassolituus pacificus sp. nov. and emended description of the genus Thalassolituus.</title>
        <authorList>
            <person name="Dong C."/>
            <person name="Wei L."/>
            <person name="Wang J."/>
            <person name="Lai Q."/>
            <person name="Huang Z."/>
            <person name="Shao Z."/>
        </authorList>
    </citation>
    <scope>NUCLEOTIDE SEQUENCE</scope>
    <source>
        <strain evidence="2">59MF3M-4</strain>
    </source>
</reference>
<sequence>MHTVITENDESIWEDQTGFLYHFPKRYRKYLTPGTEVIYYKGKIKKAEFRDKRLSDDPHYFAKAVIGKVYPDKQSAKGDFFATIEGYASFNIPVLAKQNEEFLEVIPDSQRSNYWRNGVREITRETYNLILSHIKPEQISEQEAIYNDGDYNDTEISLESGSEGTEKKQYVTVYERDPKYRKQAIAIHGTNCAACGFNFGQFYGDYADGFIHIHHINPVSEFDTPKAINPEKDLIPLCANCHSVIHRKKSNTLTIQELVHMINQQVRTD</sequence>
<protein>
    <submittedName>
        <fullName evidence="2">HNH endonuclease</fullName>
    </submittedName>
</protein>
<dbReference type="Gene3D" id="1.10.30.50">
    <property type="match status" value="1"/>
</dbReference>
<dbReference type="GO" id="GO:0004519">
    <property type="term" value="F:endonuclease activity"/>
    <property type="evidence" value="ECO:0007669"/>
    <property type="project" value="UniProtKB-KW"/>
</dbReference>
<gene>
    <name evidence="2" type="ORF">NYR02_00780</name>
</gene>
<keyword evidence="2" id="KW-0378">Hydrolase</keyword>
<keyword evidence="2" id="KW-0540">Nuclease</keyword>
<reference evidence="2" key="2">
    <citation type="submission" date="2022-08" db="EMBL/GenBank/DDBJ databases">
        <authorList>
            <person name="Dong C."/>
        </authorList>
    </citation>
    <scope>NUCLEOTIDE SEQUENCE</scope>
    <source>
        <strain evidence="2">59MF3M-4</strain>
    </source>
</reference>
<dbReference type="CDD" id="cd00085">
    <property type="entry name" value="HNHc"/>
    <property type="match status" value="1"/>
</dbReference>
<dbReference type="RefSeq" id="WP_260974489.1">
    <property type="nucleotide sequence ID" value="NZ_JAOANI010000002.1"/>
</dbReference>
<name>A0A9X3AEY1_9GAMM</name>
<dbReference type="GO" id="GO:0008270">
    <property type="term" value="F:zinc ion binding"/>
    <property type="evidence" value="ECO:0007669"/>
    <property type="project" value="InterPro"/>
</dbReference>
<comment type="caution">
    <text evidence="2">The sequence shown here is derived from an EMBL/GenBank/DDBJ whole genome shotgun (WGS) entry which is preliminary data.</text>
</comment>
<feature type="domain" description="HNH" evidence="1">
    <location>
        <begin position="192"/>
        <end position="247"/>
    </location>
</feature>
<dbReference type="AlphaFoldDB" id="A0A9X3AEY1"/>
<dbReference type="Pfam" id="PF01844">
    <property type="entry name" value="HNH"/>
    <property type="match status" value="1"/>
</dbReference>
<evidence type="ECO:0000259" key="1">
    <source>
        <dbReference type="Pfam" id="PF01844"/>
    </source>
</evidence>